<dbReference type="Gene3D" id="1.25.60.10">
    <property type="entry name" value="MgtE N-terminal domain-like"/>
    <property type="match status" value="1"/>
</dbReference>
<keyword evidence="1" id="KW-0129">CBS domain</keyword>
<dbReference type="SUPFAM" id="SSF158791">
    <property type="entry name" value="MgtE N-terminal domain-like"/>
    <property type="match status" value="1"/>
</dbReference>
<dbReference type="InterPro" id="IPR046342">
    <property type="entry name" value="CBS_dom_sf"/>
</dbReference>
<dbReference type="EMBL" id="PFLF01000055">
    <property type="protein sequence ID" value="PIY69039.1"/>
    <property type="molecule type" value="Genomic_DNA"/>
</dbReference>
<dbReference type="PROSITE" id="PS51371">
    <property type="entry name" value="CBS"/>
    <property type="match status" value="1"/>
</dbReference>
<gene>
    <name evidence="3" type="ORF">COY90_02690</name>
</gene>
<dbReference type="GO" id="GO:0015095">
    <property type="term" value="F:magnesium ion transmembrane transporter activity"/>
    <property type="evidence" value="ECO:0007669"/>
    <property type="project" value="InterPro"/>
</dbReference>
<dbReference type="InterPro" id="IPR006669">
    <property type="entry name" value="MgtE_transporter"/>
</dbReference>
<dbReference type="Pfam" id="PF03448">
    <property type="entry name" value="MgtE_N"/>
    <property type="match status" value="1"/>
</dbReference>
<dbReference type="Proteomes" id="UP000230108">
    <property type="component" value="Unassembled WGS sequence"/>
</dbReference>
<dbReference type="SUPFAM" id="SSF54631">
    <property type="entry name" value="CBS-domain pair"/>
    <property type="match status" value="1"/>
</dbReference>
<dbReference type="CDD" id="cd04606">
    <property type="entry name" value="CBS_pair_Mg_transporter"/>
    <property type="match status" value="1"/>
</dbReference>
<dbReference type="InterPro" id="IPR038076">
    <property type="entry name" value="MgtE_N_sf"/>
</dbReference>
<accession>A0A2M7QCV6</accession>
<evidence type="ECO:0000313" key="3">
    <source>
        <dbReference type="EMBL" id="PIY69039.1"/>
    </source>
</evidence>
<dbReference type="SMART" id="SM00116">
    <property type="entry name" value="CBS"/>
    <property type="match status" value="2"/>
</dbReference>
<dbReference type="Gene3D" id="3.10.580.10">
    <property type="entry name" value="CBS-domain"/>
    <property type="match status" value="1"/>
</dbReference>
<comment type="caution">
    <text evidence="3">The sequence shown here is derived from an EMBL/GenBank/DDBJ whole genome shotgun (WGS) entry which is preliminary data.</text>
</comment>
<name>A0A2M7QCV6_9BACT</name>
<evidence type="ECO:0000259" key="2">
    <source>
        <dbReference type="PROSITE" id="PS51371"/>
    </source>
</evidence>
<feature type="domain" description="CBS" evidence="2">
    <location>
        <begin position="353"/>
        <end position="407"/>
    </location>
</feature>
<dbReference type="InterPro" id="IPR000644">
    <property type="entry name" value="CBS_dom"/>
</dbReference>
<sequence length="407" mass="47122">MLYFSEIEGKKIETEDKIEIGFLEDLVFLASAQPKVTKLVIRSLNKEKIILPFQYVVKINSSIVIKKLYNMAVLVENELFLKKNLLDKQIIDIVGNKIVRVNDVSLQEKISINHYEWYLTGVDVGLFGILRTLKIESFFINCMRFFGIHIAPNLLPWGLIQPLELSRGHVKLNKKEEKLQNLRPEDLADYLEKTNETNVRKFLKILDKNYAAEVVSNLNINYQRSLFQHWEPDKSASVLEMIHPEEAVDILLAISKKRREEILHLVEQQTQEELQLLISLSRTSIGNKLTTEFLTVPSNFTVNDVISSIKKNTADFGFFAAIYVINEKKQLIGVFNLHELLMHNLDTPVYKFMIQNIIEIRLTTPIEIAVRKMLHYRLPAIPVVNNDKQILGIVTFDQVVDYISQKM</sequence>
<dbReference type="PANTHER" id="PTHR43773">
    <property type="entry name" value="MAGNESIUM TRANSPORTER MGTE"/>
    <property type="match status" value="1"/>
</dbReference>
<dbReference type="Gene3D" id="2.30.30.240">
    <property type="entry name" value="PRC-barrel domain"/>
    <property type="match status" value="1"/>
</dbReference>
<dbReference type="Pfam" id="PF00571">
    <property type="entry name" value="CBS"/>
    <property type="match status" value="2"/>
</dbReference>
<dbReference type="AlphaFoldDB" id="A0A2M7QCV6"/>
<dbReference type="SMART" id="SM00924">
    <property type="entry name" value="MgtE_N"/>
    <property type="match status" value="1"/>
</dbReference>
<proteinExistence type="predicted"/>
<dbReference type="InterPro" id="IPR006668">
    <property type="entry name" value="Mg_transptr_MgtE_intracell_dom"/>
</dbReference>
<dbReference type="PANTHER" id="PTHR43773:SF1">
    <property type="entry name" value="MAGNESIUM TRANSPORTER MGTE"/>
    <property type="match status" value="1"/>
</dbReference>
<dbReference type="GO" id="GO:0016020">
    <property type="term" value="C:membrane"/>
    <property type="evidence" value="ECO:0007669"/>
    <property type="project" value="InterPro"/>
</dbReference>
<evidence type="ECO:0000313" key="4">
    <source>
        <dbReference type="Proteomes" id="UP000230108"/>
    </source>
</evidence>
<evidence type="ECO:0000256" key="1">
    <source>
        <dbReference type="PROSITE-ProRule" id="PRU00703"/>
    </source>
</evidence>
<protein>
    <recommendedName>
        <fullName evidence="2">CBS domain-containing protein</fullName>
    </recommendedName>
</protein>
<reference evidence="4" key="1">
    <citation type="submission" date="2017-09" db="EMBL/GenBank/DDBJ databases">
        <title>Depth-based differentiation of microbial function through sediment-hosted aquifers and enrichment of novel symbionts in the deep terrestrial subsurface.</title>
        <authorList>
            <person name="Probst A.J."/>
            <person name="Ladd B."/>
            <person name="Jarett J.K."/>
            <person name="Geller-Mcgrath D.E."/>
            <person name="Sieber C.M.K."/>
            <person name="Emerson J.B."/>
            <person name="Anantharaman K."/>
            <person name="Thomas B.C."/>
            <person name="Malmstrom R."/>
            <person name="Stieglmeier M."/>
            <person name="Klingl A."/>
            <person name="Woyke T."/>
            <person name="Ryan C.M."/>
            <person name="Banfield J.F."/>
        </authorList>
    </citation>
    <scope>NUCLEOTIDE SEQUENCE [LARGE SCALE GENOMIC DNA]</scope>
</reference>
<organism evidence="3 4">
    <name type="scientific">Candidatus Roizmanbacteria bacterium CG_4_10_14_0_8_um_filter_39_9</name>
    <dbReference type="NCBI Taxonomy" id="1974829"/>
    <lineage>
        <taxon>Bacteria</taxon>
        <taxon>Candidatus Roizmaniibacteriota</taxon>
    </lineage>
</organism>